<dbReference type="EMBL" id="NWVW01000004">
    <property type="protein sequence ID" value="PHO10338.1"/>
    <property type="molecule type" value="Genomic_DNA"/>
</dbReference>
<gene>
    <name evidence="1" type="ORF">CPG37_04630</name>
</gene>
<reference evidence="1 2" key="1">
    <citation type="submission" date="2017-09" db="EMBL/GenBank/DDBJ databases">
        <authorList>
            <person name="Perez-Cataluna A."/>
            <person name="Figueras M.J."/>
            <person name="Salas-Masso N."/>
        </authorList>
    </citation>
    <scope>NUCLEOTIDE SEQUENCE [LARGE SCALE GENOMIC DNA]</scope>
    <source>
        <strain evidence="1 2">F138-33</strain>
    </source>
</reference>
<proteinExistence type="predicted"/>
<evidence type="ECO:0000313" key="2">
    <source>
        <dbReference type="Proteomes" id="UP000221384"/>
    </source>
</evidence>
<keyword evidence="2" id="KW-1185">Reference proteome</keyword>
<name>A0ABX4LRF7_9BACT</name>
<sequence>MLLALIGDFKFDINTTNFEKLKRSISFGFVKHARVGNFDSYQAIGEYEEKIDVEGTLIAKSQKQLRDFELLGRKKEPVTLVLPDGTAKTIIIMDLEEDKSSFLRSGEFLKQVYKTSLQVVEDNDQ</sequence>
<evidence type="ECO:0000313" key="1">
    <source>
        <dbReference type="EMBL" id="PHO10338.1"/>
    </source>
</evidence>
<accession>A0ABX4LRF7</accession>
<dbReference type="Proteomes" id="UP000221384">
    <property type="component" value="Unassembled WGS sequence"/>
</dbReference>
<organism evidence="1 2">
    <name type="scientific">Malaciobacter canalis</name>
    <dbReference type="NCBI Taxonomy" id="1912871"/>
    <lineage>
        <taxon>Bacteria</taxon>
        <taxon>Pseudomonadati</taxon>
        <taxon>Campylobacterota</taxon>
        <taxon>Epsilonproteobacteria</taxon>
        <taxon>Campylobacterales</taxon>
        <taxon>Arcobacteraceae</taxon>
        <taxon>Malaciobacter</taxon>
    </lineage>
</organism>
<dbReference type="InterPro" id="IPR009734">
    <property type="entry name" value="Myoviridae_GpU"/>
</dbReference>
<dbReference type="Pfam" id="PF06995">
    <property type="entry name" value="Phage_P2_GpU"/>
    <property type="match status" value="1"/>
</dbReference>
<comment type="caution">
    <text evidence="1">The sequence shown here is derived from an EMBL/GenBank/DDBJ whole genome shotgun (WGS) entry which is preliminary data.</text>
</comment>
<protein>
    <submittedName>
        <fullName evidence="1">Uncharacterized protein</fullName>
    </submittedName>
</protein>